<feature type="region of interest" description="Disordered" evidence="1">
    <location>
        <begin position="390"/>
        <end position="411"/>
    </location>
</feature>
<dbReference type="OrthoDB" id="3492053at2"/>
<protein>
    <submittedName>
        <fullName evidence="2">Uncharacterized protein</fullName>
    </submittedName>
</protein>
<feature type="region of interest" description="Disordered" evidence="1">
    <location>
        <begin position="616"/>
        <end position="639"/>
    </location>
</feature>
<evidence type="ECO:0000256" key="1">
    <source>
        <dbReference type="SAM" id="MobiDB-lite"/>
    </source>
</evidence>
<feature type="compositionally biased region" description="Basic and acidic residues" evidence="1">
    <location>
        <begin position="393"/>
        <end position="403"/>
    </location>
</feature>
<dbReference type="AlphaFoldDB" id="A0A1H2LNG6"/>
<accession>A0A1H2LNG6</accession>
<dbReference type="STRING" id="419479.SAMN04488563_6395"/>
<gene>
    <name evidence="2" type="ORF">SAMN04488563_6395</name>
</gene>
<evidence type="ECO:0000313" key="2">
    <source>
        <dbReference type="EMBL" id="SDU82131.1"/>
    </source>
</evidence>
<sequence>MTVFSSITIAGLEDLVARMQVSLSTVMDFTGHPTGRSVRSDMDGLDVSSRGFEALDRVQDWIDDEALPDLTRRLNLARVLENQQPGALTVQLDEALVERMSTSTAEASGRELAIALKDLGGVNEGFDELMAELEELADDPDAMSAFYAELGPEAAAMLAGSIGMPDGGAGANAQRYLELMSQGLSTALLDADHPDGWGAMYEFHQPTDDPMVAWGRLALLQYGNFSGPDAQSFVQGTVNGTALDAFAGEDWADPANISAQSLTPSDTTTAGLPSDITAMAFTVLSRYPTMATEVLTGQDISVQELFDRVDLLSGSPPDRHSVADAFGLAIEAGVGAEGTPPRTEHSPEENELAFEFISAVGRHREVPASMRDSLGRVAAAYVDEMVAGSFVDPGERPGRRDPSMTDAPADFPGDAGLTPSFYLTPDVVYLFVGGFQDQLETSMPFDTAMSTLMDTQLNASILADHATDPPGTRTADLMSLFGGMSSLHYEARRNYAADFDAQQREIRDGLAKFYSAGLGLIPVPGSAHLPYWALQIGTGEGLAAWVDGEGTEGQVVADNVTEEHMRWYLIAEKMIQNGVGADALASAPAGLLENGQLRPMNEIFADDALADQFYDWVNPPTDDAPPNELNESADEAQQGWTSGWGEAENWLEMLDLIEGD</sequence>
<reference evidence="3" key="1">
    <citation type="submission" date="2016-10" db="EMBL/GenBank/DDBJ databases">
        <authorList>
            <person name="Varghese N."/>
            <person name="Submissions S."/>
        </authorList>
    </citation>
    <scope>NUCLEOTIDE SEQUENCE [LARGE SCALE GENOMIC DNA]</scope>
    <source>
        <strain evidence="3">DSM 45079</strain>
    </source>
</reference>
<dbReference type="EMBL" id="LT629791">
    <property type="protein sequence ID" value="SDU82131.1"/>
    <property type="molecule type" value="Genomic_DNA"/>
</dbReference>
<dbReference type="Proteomes" id="UP000182977">
    <property type="component" value="Chromosome I"/>
</dbReference>
<proteinExistence type="predicted"/>
<keyword evidence="3" id="KW-1185">Reference proteome</keyword>
<name>A0A1H2LNG6_9ACTN</name>
<organism evidence="2 3">
    <name type="scientific">Jiangella alkaliphila</name>
    <dbReference type="NCBI Taxonomy" id="419479"/>
    <lineage>
        <taxon>Bacteria</taxon>
        <taxon>Bacillati</taxon>
        <taxon>Actinomycetota</taxon>
        <taxon>Actinomycetes</taxon>
        <taxon>Jiangellales</taxon>
        <taxon>Jiangellaceae</taxon>
        <taxon>Jiangella</taxon>
    </lineage>
</organism>
<dbReference type="RefSeq" id="WP_046768718.1">
    <property type="nucleotide sequence ID" value="NZ_KQ061227.1"/>
</dbReference>
<evidence type="ECO:0000313" key="3">
    <source>
        <dbReference type="Proteomes" id="UP000182977"/>
    </source>
</evidence>